<dbReference type="SUPFAM" id="SSF74650">
    <property type="entry name" value="Galactose mutarotase-like"/>
    <property type="match status" value="1"/>
</dbReference>
<dbReference type="Pfam" id="PF01055">
    <property type="entry name" value="Glyco_hydro_31_2nd"/>
    <property type="match status" value="1"/>
</dbReference>
<accession>A0A550CQN1</accession>
<evidence type="ECO:0000256" key="2">
    <source>
        <dbReference type="RuleBase" id="RU361185"/>
    </source>
</evidence>
<dbReference type="STRING" id="97359.A0A550CQN1"/>
<dbReference type="InterPro" id="IPR013780">
    <property type="entry name" value="Glyco_hydro_b"/>
</dbReference>
<dbReference type="AlphaFoldDB" id="A0A550CQN1"/>
<dbReference type="InterPro" id="IPR051816">
    <property type="entry name" value="Glycosyl_Hydrolase_31"/>
</dbReference>
<comment type="similarity">
    <text evidence="1 2">Belongs to the glycosyl hydrolase 31 family.</text>
</comment>
<dbReference type="GO" id="GO:0030246">
    <property type="term" value="F:carbohydrate binding"/>
    <property type="evidence" value="ECO:0007669"/>
    <property type="project" value="InterPro"/>
</dbReference>
<dbReference type="Gene3D" id="2.60.40.1180">
    <property type="entry name" value="Golgi alpha-mannosidase II"/>
    <property type="match status" value="1"/>
</dbReference>
<feature type="domain" description="Glycosyl hydrolase family 31 C-terminal" evidence="4">
    <location>
        <begin position="641"/>
        <end position="740"/>
    </location>
</feature>
<evidence type="ECO:0000259" key="3">
    <source>
        <dbReference type="Pfam" id="PF01055"/>
    </source>
</evidence>
<evidence type="ECO:0000313" key="5">
    <source>
        <dbReference type="EMBL" id="TRM67097.1"/>
    </source>
</evidence>
<reference evidence="5 6" key="1">
    <citation type="journal article" date="2019" name="New Phytol.">
        <title>Comparative genomics reveals unique wood-decay strategies and fruiting body development in the Schizophyllaceae.</title>
        <authorList>
            <person name="Almasi E."/>
            <person name="Sahu N."/>
            <person name="Krizsan K."/>
            <person name="Balint B."/>
            <person name="Kovacs G.M."/>
            <person name="Kiss B."/>
            <person name="Cseklye J."/>
            <person name="Drula E."/>
            <person name="Henrissat B."/>
            <person name="Nagy I."/>
            <person name="Chovatia M."/>
            <person name="Adam C."/>
            <person name="LaButti K."/>
            <person name="Lipzen A."/>
            <person name="Riley R."/>
            <person name="Grigoriev I.V."/>
            <person name="Nagy L.G."/>
        </authorList>
    </citation>
    <scope>NUCLEOTIDE SEQUENCE [LARGE SCALE GENOMIC DNA]</scope>
    <source>
        <strain evidence="5 6">NL-1724</strain>
    </source>
</reference>
<dbReference type="OrthoDB" id="10070917at2759"/>
<proteinExistence type="inferred from homology"/>
<gene>
    <name evidence="5" type="ORF">BD626DRAFT_484740</name>
</gene>
<evidence type="ECO:0000259" key="4">
    <source>
        <dbReference type="Pfam" id="PF21365"/>
    </source>
</evidence>
<dbReference type="InterPro" id="IPR017853">
    <property type="entry name" value="GH"/>
</dbReference>
<keyword evidence="2 5" id="KW-0378">Hydrolase</keyword>
<dbReference type="GO" id="GO:0005975">
    <property type="term" value="P:carbohydrate metabolic process"/>
    <property type="evidence" value="ECO:0007669"/>
    <property type="project" value="InterPro"/>
</dbReference>
<dbReference type="EMBL" id="VDMD01000003">
    <property type="protein sequence ID" value="TRM67097.1"/>
    <property type="molecule type" value="Genomic_DNA"/>
</dbReference>
<protein>
    <submittedName>
        <fullName evidence="5">Glycoside hydrolase family 31 protein</fullName>
    </submittedName>
</protein>
<dbReference type="Proteomes" id="UP000320762">
    <property type="component" value="Unassembled WGS sequence"/>
</dbReference>
<dbReference type="Pfam" id="PF21365">
    <property type="entry name" value="Glyco_hydro_31_3rd"/>
    <property type="match status" value="1"/>
</dbReference>
<dbReference type="SUPFAM" id="SSF51445">
    <property type="entry name" value="(Trans)glycosidases"/>
    <property type="match status" value="1"/>
</dbReference>
<dbReference type="InterPro" id="IPR011013">
    <property type="entry name" value="Gal_mutarotase_sf_dom"/>
</dbReference>
<dbReference type="CDD" id="cd14752">
    <property type="entry name" value="GH31_N"/>
    <property type="match status" value="1"/>
</dbReference>
<dbReference type="Gene3D" id="3.20.20.80">
    <property type="entry name" value="Glycosidases"/>
    <property type="match status" value="1"/>
</dbReference>
<comment type="caution">
    <text evidence="5">The sequence shown here is derived from an EMBL/GenBank/DDBJ whole genome shotgun (WGS) entry which is preliminary data.</text>
</comment>
<sequence length="752" mass="84073">MQSVFDGIPSVSEMLPNPLRLCTTACAAAAYASVALAQESATNSTGIKILNGFERIFIQPYGEHGFRVRTSLMRDPSGNEWSGLLDPPLEGAGGGAGLSYDILLPYQGNSTIRNGNILASVATGVIIFSRLESNGSTTLLTSEFTDEKSMPPRYYTRNFISESFAVDLAFTAEADEQFYGTGQQACCKDHSINKKGQVVDLFNFNSHVPLPVYMSSRGYLQFFNMPSQGRLDFSTLRTRFHAQETAIVDYYITTAEPGDYDALQKQFTGVTGRQPTPPDFLLGYQQSKLRYFEQSQVLDVAQRFHDEQINVSMFVVDFFAWKYQGDWSFNPDYWPDPAGMVAQVKELTGAEMMVSLWPSVEDLSENYLTLQEQGLLATTRGGTGITDSFAGVYTRLVDSTNPAAREFLWRRLNDSYFSIGIHNFWIDQADGGTLGESFVNNGQDLIQGIPYSRSFTQYYIGSQEGTGKMYPWFHEQAVDEGHRNLTGIAKDDPACPYMSLTRSTWVGGQRFCTYLWSGDTRSEWATLAQQVTAGASVAASGISSWTLDIGGFSGLDVDLEEHRELFVRWFGMGVFLPYMRAHGDRDCNLTRGDDQAYANPCPNEPWSFGDDNFEILKDYISLRYQLVPYVKKLFVDLQASGKTIMRALFYDFSLSDPAVVEGTRFNDPAIVHEYMLGPRLLIAPVWQANATSWEVYLPKLPEADADHGWQWTHWWSDEVYGTGGEKVNVSAALDEIPVFYLGSKDDIFSGNV</sequence>
<dbReference type="SUPFAM" id="SSF51011">
    <property type="entry name" value="Glycosyl hydrolase domain"/>
    <property type="match status" value="1"/>
</dbReference>
<dbReference type="InterPro" id="IPR000322">
    <property type="entry name" value="Glyco_hydro_31_TIM"/>
</dbReference>
<evidence type="ECO:0000256" key="1">
    <source>
        <dbReference type="ARBA" id="ARBA00007806"/>
    </source>
</evidence>
<keyword evidence="6" id="KW-1185">Reference proteome</keyword>
<dbReference type="InterPro" id="IPR048395">
    <property type="entry name" value="Glyco_hydro_31_C"/>
</dbReference>
<dbReference type="PANTHER" id="PTHR43863">
    <property type="entry name" value="HYDROLASE, PUTATIVE (AFU_ORTHOLOGUE AFUA_1G03140)-RELATED"/>
    <property type="match status" value="1"/>
</dbReference>
<dbReference type="Gene3D" id="2.60.40.1760">
    <property type="entry name" value="glycosyl hydrolase (family 31)"/>
    <property type="match status" value="1"/>
</dbReference>
<dbReference type="GO" id="GO:0004553">
    <property type="term" value="F:hydrolase activity, hydrolyzing O-glycosyl compounds"/>
    <property type="evidence" value="ECO:0007669"/>
    <property type="project" value="InterPro"/>
</dbReference>
<organism evidence="5 6">
    <name type="scientific">Schizophyllum amplum</name>
    <dbReference type="NCBI Taxonomy" id="97359"/>
    <lineage>
        <taxon>Eukaryota</taxon>
        <taxon>Fungi</taxon>
        <taxon>Dikarya</taxon>
        <taxon>Basidiomycota</taxon>
        <taxon>Agaricomycotina</taxon>
        <taxon>Agaricomycetes</taxon>
        <taxon>Agaricomycetidae</taxon>
        <taxon>Agaricales</taxon>
        <taxon>Schizophyllaceae</taxon>
        <taxon>Schizophyllum</taxon>
    </lineage>
</organism>
<keyword evidence="2" id="KW-0326">Glycosidase</keyword>
<dbReference type="PANTHER" id="PTHR43863:SF2">
    <property type="entry name" value="MALTASE-GLUCOAMYLASE"/>
    <property type="match status" value="1"/>
</dbReference>
<name>A0A550CQN1_9AGAR</name>
<evidence type="ECO:0000313" key="6">
    <source>
        <dbReference type="Proteomes" id="UP000320762"/>
    </source>
</evidence>
<feature type="domain" description="Glycoside hydrolase family 31 TIM barrel" evidence="3">
    <location>
        <begin position="275"/>
        <end position="630"/>
    </location>
</feature>